<keyword evidence="4 5" id="KW-0862">Zinc</keyword>
<dbReference type="GO" id="GO:0016787">
    <property type="term" value="F:hydrolase activity"/>
    <property type="evidence" value="ECO:0007669"/>
    <property type="project" value="UniProtKB-UniRule"/>
</dbReference>
<dbReference type="SUPFAM" id="SSF109854">
    <property type="entry name" value="DinB/YfiT-like putative metalloenzymes"/>
    <property type="match status" value="1"/>
</dbReference>
<comment type="similarity">
    <text evidence="5">Belongs to the metal hydrolase YfiT family.</text>
</comment>
<evidence type="ECO:0000313" key="8">
    <source>
        <dbReference type="Proteomes" id="UP000215509"/>
    </source>
</evidence>
<feature type="binding site" evidence="5">
    <location>
        <position position="161"/>
    </location>
    <ligand>
        <name>Zn(2+)</name>
        <dbReference type="ChEBI" id="CHEBI:29105"/>
    </ligand>
</feature>
<keyword evidence="8" id="KW-1185">Reference proteome</keyword>
<dbReference type="InterPro" id="IPR034660">
    <property type="entry name" value="DinB/YfiT-like"/>
</dbReference>
<dbReference type="Pfam" id="PF12867">
    <property type="entry name" value="DinB_2"/>
    <property type="match status" value="1"/>
</dbReference>
<dbReference type="InterPro" id="IPR024775">
    <property type="entry name" value="DinB-like"/>
</dbReference>
<dbReference type="EMBL" id="NMQW01000031">
    <property type="protein sequence ID" value="OXM84435.1"/>
    <property type="molecule type" value="Genomic_DNA"/>
</dbReference>
<protein>
    <recommendedName>
        <fullName evidence="5">Putative metal-dependent hydrolase CF651_20370</fullName>
        <ecNumber evidence="5">3.-.-.-</ecNumber>
    </recommendedName>
</protein>
<feature type="binding site" evidence="5">
    <location>
        <position position="165"/>
    </location>
    <ligand>
        <name>Zn(2+)</name>
        <dbReference type="ChEBI" id="CHEBI:29105"/>
    </ligand>
</feature>
<sequence>MTTDLEALRYPIGQFAWVGDISREQRARWIEELEEAPALLRSAVSGLDNSQLDTPYRPQGWTVRQVVHHVADSHMNSLIRFKLALTEEQPTIKPYDEARWAELADSRPADIELSLALLEQLHARWGLLLHSLQESDWERTFVHPASGIIRLDVNLGTYAWHGKHHTAHITSLRQRMGW</sequence>
<evidence type="ECO:0000256" key="2">
    <source>
        <dbReference type="ARBA" id="ARBA00022723"/>
    </source>
</evidence>
<dbReference type="AlphaFoldDB" id="A0A229UMB5"/>
<keyword evidence="1 5" id="KW-0963">Cytoplasm</keyword>
<dbReference type="NCBIfam" id="NF009807">
    <property type="entry name" value="PRK13291.1"/>
    <property type="match status" value="1"/>
</dbReference>
<evidence type="ECO:0000259" key="6">
    <source>
        <dbReference type="Pfam" id="PF12867"/>
    </source>
</evidence>
<comment type="caution">
    <text evidence="7">The sequence shown here is derived from an EMBL/GenBank/DDBJ whole genome shotgun (WGS) entry which is preliminary data.</text>
</comment>
<dbReference type="Gene3D" id="1.20.120.450">
    <property type="entry name" value="dinb family like domain"/>
    <property type="match status" value="1"/>
</dbReference>
<organism evidence="7 8">
    <name type="scientific">Paenibacillus rigui</name>
    <dbReference type="NCBI Taxonomy" id="554312"/>
    <lineage>
        <taxon>Bacteria</taxon>
        <taxon>Bacillati</taxon>
        <taxon>Bacillota</taxon>
        <taxon>Bacilli</taxon>
        <taxon>Bacillales</taxon>
        <taxon>Paenibacillaceae</taxon>
        <taxon>Paenibacillus</taxon>
    </lineage>
</organism>
<comment type="subunit">
    <text evidence="5">Homodimer.</text>
</comment>
<feature type="binding site" evidence="5">
    <location>
        <position position="69"/>
    </location>
    <ligand>
        <name>Zn(2+)</name>
        <dbReference type="ChEBI" id="CHEBI:29105"/>
    </ligand>
</feature>
<dbReference type="HAMAP" id="MF_01256">
    <property type="entry name" value="YfiT_hydrol"/>
    <property type="match status" value="1"/>
</dbReference>
<proteinExistence type="inferred from homology"/>
<dbReference type="OrthoDB" id="9796039at2"/>
<accession>A0A229UMB5</accession>
<dbReference type="GO" id="GO:0008270">
    <property type="term" value="F:zinc ion binding"/>
    <property type="evidence" value="ECO:0007669"/>
    <property type="project" value="UniProtKB-UniRule"/>
</dbReference>
<dbReference type="Proteomes" id="UP000215509">
    <property type="component" value="Unassembled WGS sequence"/>
</dbReference>
<dbReference type="InterPro" id="IPR023774">
    <property type="entry name" value="Put_metal_dep_hydrolase_YfiT"/>
</dbReference>
<evidence type="ECO:0000313" key="7">
    <source>
        <dbReference type="EMBL" id="OXM84435.1"/>
    </source>
</evidence>
<name>A0A229UMB5_9BACL</name>
<gene>
    <name evidence="7" type="ORF">CF651_20370</name>
</gene>
<feature type="domain" description="DinB-like" evidence="6">
    <location>
        <begin position="32"/>
        <end position="169"/>
    </location>
</feature>
<comment type="cofactor">
    <cofactor evidence="5">
        <name>Zn(2+)</name>
        <dbReference type="ChEBI" id="CHEBI:29105"/>
    </cofactor>
    <text evidence="5">Binds 1 zinc ion per subunit.</text>
</comment>
<comment type="function">
    <text evidence="5">Possible metal-dependent hydrolase.</text>
</comment>
<evidence type="ECO:0000256" key="1">
    <source>
        <dbReference type="ARBA" id="ARBA00022490"/>
    </source>
</evidence>
<reference evidence="7 8" key="1">
    <citation type="submission" date="2017-07" db="EMBL/GenBank/DDBJ databases">
        <title>Genome sequencing and assembly of Paenibacillus rigui.</title>
        <authorList>
            <person name="Mayilraj S."/>
        </authorList>
    </citation>
    <scope>NUCLEOTIDE SEQUENCE [LARGE SCALE GENOMIC DNA]</scope>
    <source>
        <strain evidence="7 8">JCM 16352</strain>
    </source>
</reference>
<evidence type="ECO:0000256" key="3">
    <source>
        <dbReference type="ARBA" id="ARBA00022801"/>
    </source>
</evidence>
<comment type="subcellular location">
    <subcellularLocation>
        <location evidence="5">Cytoplasm</location>
    </subcellularLocation>
</comment>
<dbReference type="GO" id="GO:0005737">
    <property type="term" value="C:cytoplasm"/>
    <property type="evidence" value="ECO:0007669"/>
    <property type="project" value="UniProtKB-SubCell"/>
</dbReference>
<dbReference type="EC" id="3.-.-.-" evidence="5"/>
<keyword evidence="2 5" id="KW-0479">Metal-binding</keyword>
<evidence type="ECO:0000256" key="4">
    <source>
        <dbReference type="ARBA" id="ARBA00022833"/>
    </source>
</evidence>
<evidence type="ECO:0000256" key="5">
    <source>
        <dbReference type="HAMAP-Rule" id="MF_01256"/>
    </source>
</evidence>
<keyword evidence="3 5" id="KW-0378">Hydrolase</keyword>